<dbReference type="SUPFAM" id="SSF54001">
    <property type="entry name" value="Cysteine proteinases"/>
    <property type="match status" value="1"/>
</dbReference>
<dbReference type="GeneID" id="85977588"/>
<dbReference type="CDD" id="cd00585">
    <property type="entry name" value="Peptidase_C1B"/>
    <property type="match status" value="1"/>
</dbReference>
<dbReference type="GO" id="GO:0005737">
    <property type="term" value="C:cytoplasm"/>
    <property type="evidence" value="ECO:0007669"/>
    <property type="project" value="TreeGrafter"/>
</dbReference>
<dbReference type="PROSITE" id="PS00139">
    <property type="entry name" value="THIOL_PROTEASE_CYS"/>
    <property type="match status" value="1"/>
</dbReference>
<feature type="active site" evidence="5">
    <location>
        <position position="368"/>
    </location>
</feature>
<evidence type="ECO:0000256" key="4">
    <source>
        <dbReference type="PIRNR" id="PIRNR005700"/>
    </source>
</evidence>
<dbReference type="GO" id="GO:0043418">
    <property type="term" value="P:homocysteine catabolic process"/>
    <property type="evidence" value="ECO:0007669"/>
    <property type="project" value="TreeGrafter"/>
</dbReference>
<dbReference type="PANTHER" id="PTHR10363">
    <property type="entry name" value="BLEOMYCIN HYDROLASE"/>
    <property type="match status" value="1"/>
</dbReference>
<dbReference type="PIRSF" id="PIRSF005700">
    <property type="entry name" value="PepC"/>
    <property type="match status" value="1"/>
</dbReference>
<protein>
    <recommendedName>
        <fullName evidence="4">Aminopeptidase</fullName>
    </recommendedName>
</protein>
<evidence type="ECO:0000256" key="5">
    <source>
        <dbReference type="PIRSR" id="PIRSR005700-1"/>
    </source>
</evidence>
<dbReference type="GO" id="GO:0009636">
    <property type="term" value="P:response to toxic substance"/>
    <property type="evidence" value="ECO:0007669"/>
    <property type="project" value="TreeGrafter"/>
</dbReference>
<reference evidence="6" key="1">
    <citation type="submission" date="2020-08" db="EMBL/GenBank/DDBJ databases">
        <title>Sequencing the genomes of 1000 actinobacteria strains.</title>
        <authorList>
            <person name="Klenk H.-P."/>
        </authorList>
    </citation>
    <scope>NUCLEOTIDE SEQUENCE</scope>
    <source>
        <strain evidence="6">DSM 10695</strain>
    </source>
</reference>
<dbReference type="InterPro" id="IPR004134">
    <property type="entry name" value="Peptidase_C1B"/>
</dbReference>
<keyword evidence="1 4" id="KW-0645">Protease</keyword>
<keyword evidence="4" id="KW-0031">Aminopeptidase</keyword>
<dbReference type="Proteomes" id="UP000617426">
    <property type="component" value="Unassembled WGS sequence"/>
</dbReference>
<keyword evidence="3 4" id="KW-0788">Thiol protease</keyword>
<keyword evidence="2 4" id="KW-0378">Hydrolase</keyword>
<feature type="active site" evidence="5">
    <location>
        <position position="74"/>
    </location>
</feature>
<dbReference type="PANTHER" id="PTHR10363:SF2">
    <property type="entry name" value="BLEOMYCIN HYDROLASE"/>
    <property type="match status" value="1"/>
</dbReference>
<feature type="active site" evidence="5">
    <location>
        <position position="390"/>
    </location>
</feature>
<accession>A0A923E2T7</accession>
<evidence type="ECO:0000313" key="7">
    <source>
        <dbReference type="Proteomes" id="UP000617426"/>
    </source>
</evidence>
<evidence type="ECO:0000256" key="1">
    <source>
        <dbReference type="ARBA" id="ARBA00022670"/>
    </source>
</evidence>
<dbReference type="Gene3D" id="3.90.70.10">
    <property type="entry name" value="Cysteine proteinases"/>
    <property type="match status" value="1"/>
</dbReference>
<proteinExistence type="inferred from homology"/>
<dbReference type="InterPro" id="IPR000169">
    <property type="entry name" value="Pept_cys_AS"/>
</dbReference>
<keyword evidence="7" id="KW-1185">Reference proteome</keyword>
<dbReference type="GO" id="GO:0006508">
    <property type="term" value="P:proteolysis"/>
    <property type="evidence" value="ECO:0007669"/>
    <property type="project" value="UniProtKB-KW"/>
</dbReference>
<dbReference type="Pfam" id="PF03051">
    <property type="entry name" value="Peptidase_C1_2"/>
    <property type="match status" value="1"/>
</dbReference>
<gene>
    <name evidence="6" type="ORF">HD592_001526</name>
</gene>
<evidence type="ECO:0000256" key="3">
    <source>
        <dbReference type="ARBA" id="ARBA00022807"/>
    </source>
</evidence>
<dbReference type="RefSeq" id="WP_184453051.1">
    <property type="nucleotide sequence ID" value="NZ_JACHMK010000001.1"/>
</dbReference>
<comment type="similarity">
    <text evidence="4">Belongs to the peptidase C1 family.</text>
</comment>
<dbReference type="EMBL" id="JACHMK010000001">
    <property type="protein sequence ID" value="MBB6334961.1"/>
    <property type="molecule type" value="Genomic_DNA"/>
</dbReference>
<dbReference type="GO" id="GO:0070005">
    <property type="term" value="F:cysteine-type aminopeptidase activity"/>
    <property type="evidence" value="ECO:0007669"/>
    <property type="project" value="InterPro"/>
</dbReference>
<evidence type="ECO:0000313" key="6">
    <source>
        <dbReference type="EMBL" id="MBB6334961.1"/>
    </source>
</evidence>
<name>A0A923E2T7_9ACTO</name>
<dbReference type="InterPro" id="IPR038765">
    <property type="entry name" value="Papain-like_cys_pep_sf"/>
</dbReference>
<dbReference type="AlphaFoldDB" id="A0A923E2T7"/>
<comment type="caution">
    <text evidence="6">The sequence shown here is derived from an EMBL/GenBank/DDBJ whole genome shotgun (WGS) entry which is preliminary data.</text>
</comment>
<organism evidence="6 7">
    <name type="scientific">Schaalia hyovaginalis</name>
    <dbReference type="NCBI Taxonomy" id="29316"/>
    <lineage>
        <taxon>Bacteria</taxon>
        <taxon>Bacillati</taxon>
        <taxon>Actinomycetota</taxon>
        <taxon>Actinomycetes</taxon>
        <taxon>Actinomycetales</taxon>
        <taxon>Actinomycetaceae</taxon>
        <taxon>Schaalia</taxon>
    </lineage>
</organism>
<sequence>MTALTGDCALAPESIDALRASSADPAARLARNAVTVSGIDKASVDRERVIATPSVVSHKLDTWKVTAQKKSGRCWLFSSLNLLRSSARVKLGVKDFEFSQNYVFFWDKLERANWFLTDVIATAGEPLDGRLLQFLLADVLGDGGQWDMAVSLYLKHGLVPKEAMPETEASSNSHRMNTQLQVLLRRSALELRGLVASGAAEDEVGAAKAEVLKKVWRILVISLGEPPRSFDWEWRDDEGAFHREGELTPLEFAEKYAGIDLADYVCLVDDPRPEHPKGAALTVDHLGNVVGGRQIRYINADIAEIKRLAARAIAEGEPVWFGADVLQQSERDAGLLVAGVHDYSGLFGVDLTTTKEQRLRTGESAMNHAMLFTGVDIAEDGSTRRWRVENSWGEDAGEKGYFTMDDAWFDDYVFEVVVRASALPEDLRPALDAEPIHLPAWDPMGTLA</sequence>
<evidence type="ECO:0000256" key="2">
    <source>
        <dbReference type="ARBA" id="ARBA00022801"/>
    </source>
</evidence>